<dbReference type="EMBL" id="KZ678128">
    <property type="protein sequence ID" value="PSN75359.1"/>
    <property type="molecule type" value="Genomic_DNA"/>
</dbReference>
<accession>A0A2T2PCF9</accession>
<evidence type="ECO:0000313" key="2">
    <source>
        <dbReference type="Proteomes" id="UP000240883"/>
    </source>
</evidence>
<evidence type="ECO:0000313" key="1">
    <source>
        <dbReference type="EMBL" id="PSN75359.1"/>
    </source>
</evidence>
<gene>
    <name evidence="1" type="ORF">BS50DRAFT_616031</name>
</gene>
<dbReference type="Proteomes" id="UP000240883">
    <property type="component" value="Unassembled WGS sequence"/>
</dbReference>
<name>A0A2T2PCF9_CORCC</name>
<proteinExistence type="predicted"/>
<reference evidence="1 2" key="1">
    <citation type="journal article" date="2018" name="Front. Microbiol.">
        <title>Genome-Wide Analysis of Corynespora cassiicola Leaf Fall Disease Putative Effectors.</title>
        <authorList>
            <person name="Lopez D."/>
            <person name="Ribeiro S."/>
            <person name="Label P."/>
            <person name="Fumanal B."/>
            <person name="Venisse J.S."/>
            <person name="Kohler A."/>
            <person name="de Oliveira R.R."/>
            <person name="Labutti K."/>
            <person name="Lipzen A."/>
            <person name="Lail K."/>
            <person name="Bauer D."/>
            <person name="Ohm R.A."/>
            <person name="Barry K.W."/>
            <person name="Spatafora J."/>
            <person name="Grigoriev I.V."/>
            <person name="Martin F.M."/>
            <person name="Pujade-Renaud V."/>
        </authorList>
    </citation>
    <scope>NUCLEOTIDE SEQUENCE [LARGE SCALE GENOMIC DNA]</scope>
    <source>
        <strain evidence="1 2">Philippines</strain>
    </source>
</reference>
<keyword evidence="2" id="KW-1185">Reference proteome</keyword>
<dbReference type="AlphaFoldDB" id="A0A2T2PCF9"/>
<dbReference type="STRING" id="1448308.A0A2T2PCF9"/>
<dbReference type="OrthoDB" id="5337308at2759"/>
<protein>
    <submittedName>
        <fullName evidence="1">Uncharacterized protein</fullName>
    </submittedName>
</protein>
<sequence length="317" mass="35692">MCIPTETNPQAQSLAQPQIPIDSDLTPTIFHRCHDKGSQLLTLLHAPTAPTSPQSPFTNPSSLKKWGFTTTISKSSTTFPLLKTAFLSLGITPTWPAPGDKTIMFKADHHQSVEVAGTLYPETGAQFCQIVNHDDGFMIAESNYGHGWSVAEEEKMRRAVEPAVAQEARVWPELGWWSDVAFLQWISPPCIPVDAEAMPEVENQRNLKYVFRTNIENETTQEVVNRILPDFKKEKCTWPGVTFRTDSLEGRALLGTPNGAGVAWLLAQHREQLGWRVVDQVTVFQLDWLEEDEDPDDPDEERFRPTLLFWVHDVNSG</sequence>
<organism evidence="1 2">
    <name type="scientific">Corynespora cassiicola Philippines</name>
    <dbReference type="NCBI Taxonomy" id="1448308"/>
    <lineage>
        <taxon>Eukaryota</taxon>
        <taxon>Fungi</taxon>
        <taxon>Dikarya</taxon>
        <taxon>Ascomycota</taxon>
        <taxon>Pezizomycotina</taxon>
        <taxon>Dothideomycetes</taxon>
        <taxon>Pleosporomycetidae</taxon>
        <taxon>Pleosporales</taxon>
        <taxon>Corynesporascaceae</taxon>
        <taxon>Corynespora</taxon>
    </lineage>
</organism>